<evidence type="ECO:0000313" key="5">
    <source>
        <dbReference type="Proteomes" id="UP000268727"/>
    </source>
</evidence>
<comment type="caution">
    <text evidence="4">The sequence shown here is derived from an EMBL/GenBank/DDBJ whole genome shotgun (WGS) entry which is preliminary data.</text>
</comment>
<organism evidence="4 5">
    <name type="scientific">Saccharothrix texasensis</name>
    <dbReference type="NCBI Taxonomy" id="103734"/>
    <lineage>
        <taxon>Bacteria</taxon>
        <taxon>Bacillati</taxon>
        <taxon>Actinomycetota</taxon>
        <taxon>Actinomycetes</taxon>
        <taxon>Pseudonocardiales</taxon>
        <taxon>Pseudonocardiaceae</taxon>
        <taxon>Saccharothrix</taxon>
    </lineage>
</organism>
<evidence type="ECO:0000259" key="2">
    <source>
        <dbReference type="Pfam" id="PF02470"/>
    </source>
</evidence>
<dbReference type="Pfam" id="PF11887">
    <property type="entry name" value="Mce4_CUP1"/>
    <property type="match status" value="1"/>
</dbReference>
<dbReference type="PRINTS" id="PR01782">
    <property type="entry name" value="MCEVIRFACTOR"/>
</dbReference>
<keyword evidence="1" id="KW-0472">Membrane</keyword>
<feature type="transmembrane region" description="Helical" evidence="1">
    <location>
        <begin position="12"/>
        <end position="31"/>
    </location>
</feature>
<evidence type="ECO:0000259" key="3">
    <source>
        <dbReference type="Pfam" id="PF11887"/>
    </source>
</evidence>
<evidence type="ECO:0000313" key="4">
    <source>
        <dbReference type="EMBL" id="ROP36335.1"/>
    </source>
</evidence>
<feature type="domain" description="Mammalian cell entry C-terminal" evidence="3">
    <location>
        <begin position="121"/>
        <end position="285"/>
    </location>
</feature>
<gene>
    <name evidence="4" type="ORF">EDD40_1600</name>
</gene>
<dbReference type="RefSeq" id="WP_123742345.1">
    <property type="nucleotide sequence ID" value="NZ_RJKM01000001.1"/>
</dbReference>
<dbReference type="EMBL" id="RJKM01000001">
    <property type="protein sequence ID" value="ROP36335.1"/>
    <property type="molecule type" value="Genomic_DNA"/>
</dbReference>
<dbReference type="PANTHER" id="PTHR33371:SF18">
    <property type="entry name" value="MCE-FAMILY PROTEIN MCE3C"/>
    <property type="match status" value="1"/>
</dbReference>
<dbReference type="Proteomes" id="UP000268727">
    <property type="component" value="Unassembled WGS sequence"/>
</dbReference>
<keyword evidence="1" id="KW-1133">Transmembrane helix</keyword>
<feature type="domain" description="Mce/MlaD" evidence="2">
    <location>
        <begin position="43"/>
        <end position="112"/>
    </location>
</feature>
<name>A0A3N1H1B7_9PSEU</name>
<evidence type="ECO:0000256" key="1">
    <source>
        <dbReference type="SAM" id="Phobius"/>
    </source>
</evidence>
<dbReference type="InterPro" id="IPR005693">
    <property type="entry name" value="Mce"/>
</dbReference>
<keyword evidence="5" id="KW-1185">Reference proteome</keyword>
<proteinExistence type="predicted"/>
<dbReference type="PANTHER" id="PTHR33371">
    <property type="entry name" value="INTERMEMBRANE PHOSPHOLIPID TRANSPORT SYSTEM BINDING PROTEIN MLAD-RELATED"/>
    <property type="match status" value="1"/>
</dbReference>
<keyword evidence="1" id="KW-0812">Transmembrane</keyword>
<dbReference type="InterPro" id="IPR052336">
    <property type="entry name" value="MlaD_Phospholipid_Transporter"/>
</dbReference>
<dbReference type="InterPro" id="IPR024516">
    <property type="entry name" value="Mce_C"/>
</dbReference>
<accession>A0A3N1H1B7</accession>
<dbReference type="GO" id="GO:0005576">
    <property type="term" value="C:extracellular region"/>
    <property type="evidence" value="ECO:0007669"/>
    <property type="project" value="TreeGrafter"/>
</dbReference>
<dbReference type="NCBIfam" id="TIGR00996">
    <property type="entry name" value="Mtu_fam_mce"/>
    <property type="match status" value="1"/>
</dbReference>
<dbReference type="InterPro" id="IPR003399">
    <property type="entry name" value="Mce/MlaD"/>
</dbReference>
<reference evidence="4 5" key="1">
    <citation type="submission" date="2018-11" db="EMBL/GenBank/DDBJ databases">
        <title>Sequencing the genomes of 1000 actinobacteria strains.</title>
        <authorList>
            <person name="Klenk H.-P."/>
        </authorList>
    </citation>
    <scope>NUCLEOTIDE SEQUENCE [LARGE SCALE GENOMIC DNA]</scope>
    <source>
        <strain evidence="4 5">DSM 44231</strain>
    </source>
</reference>
<protein>
    <submittedName>
        <fullName evidence="4">Phospholipid/cholesterol/gamma-HCH transport system substrate-binding protein</fullName>
    </submittedName>
</protein>
<dbReference type="AlphaFoldDB" id="A0A3N1H1B7"/>
<dbReference type="OrthoDB" id="5241191at2"/>
<sequence>MTPRRRQRRPVLLGAVGLLVIALTALLTFFLEDLPFFGGGAEHTAEFTEAAGLRVDDEVRVAGMKVGSVTDVELHDGRVRVTFRVAGVELGDRSRAEIRIKTLLGQKYLALDSEGRDPLTDTIPVERTTSPYDVVEAFSGLSTTVGGIDTGRLAQSFQVLSDTFRDSPEHVKQALEGLSALSKTISSRDEQLASLIEGASKVSGALAERNTDFAALITDGTLLLEEIGRRRDAIAALLDGTRALSRQLSGLVADNAEQLRPALEQLERVTDVLRNNQDALERGLALAGPYYRVLNNALGNGEWVDTYLCGLVVEPGARRDCPTGGR</sequence>
<dbReference type="Pfam" id="PF02470">
    <property type="entry name" value="MlaD"/>
    <property type="match status" value="1"/>
</dbReference>